<evidence type="ECO:0000256" key="2">
    <source>
        <dbReference type="ARBA" id="ARBA00023239"/>
    </source>
</evidence>
<dbReference type="Gene3D" id="3.40.50.1400">
    <property type="match status" value="2"/>
</dbReference>
<gene>
    <name evidence="3" type="ORF">AVL61_07840</name>
</gene>
<evidence type="ECO:0000313" key="3">
    <source>
        <dbReference type="EMBL" id="KUG61069.1"/>
    </source>
</evidence>
<dbReference type="GO" id="GO:0016829">
    <property type="term" value="F:lyase activity"/>
    <property type="evidence" value="ECO:0007669"/>
    <property type="project" value="UniProtKB-KW"/>
</dbReference>
<evidence type="ECO:0000313" key="4">
    <source>
        <dbReference type="Proteomes" id="UP000053512"/>
    </source>
</evidence>
<sequence>MTRTEPPVLLACAHGTRSPAGRTAVQRLVDAVAAELPNVEVVPTWVDVQTPDLAERTEQHAGRPAVVVPLLLSAGYHVYVDVAEAVAADDLHRVSAALGPDRALAQLLARRVHEACAAAGAPLGEHDAVVLATAGSSDRRAVADCATVAGQLAEELSRPVTVSYLAAARPRVAEAVADARTGLAEEGRVVVANYLLAPGYFLDLSRKAGADVHTEPLAVPEGEVPPELVDVVVSRYRSVA</sequence>
<dbReference type="EMBL" id="LQBK01000006">
    <property type="protein sequence ID" value="KUG61069.1"/>
    <property type="molecule type" value="Genomic_DNA"/>
</dbReference>
<dbReference type="PANTHER" id="PTHR33542">
    <property type="entry name" value="SIROHYDROCHLORIN FERROCHELATASE, CHLOROPLASTIC"/>
    <property type="match status" value="1"/>
</dbReference>
<dbReference type="SUPFAM" id="SSF53800">
    <property type="entry name" value="Chelatase"/>
    <property type="match status" value="1"/>
</dbReference>
<dbReference type="Proteomes" id="UP000053512">
    <property type="component" value="Unassembled WGS sequence"/>
</dbReference>
<comment type="caution">
    <text evidence="3">The sequence shown here is derived from an EMBL/GenBank/DDBJ whole genome shotgun (WGS) entry which is preliminary data.</text>
</comment>
<proteinExistence type="predicted"/>
<dbReference type="AlphaFoldDB" id="A0A0W8IM40"/>
<organism evidence="3 4">
    <name type="scientific">Kocuria rosea subsp. polaris</name>
    <dbReference type="NCBI Taxonomy" id="136273"/>
    <lineage>
        <taxon>Bacteria</taxon>
        <taxon>Bacillati</taxon>
        <taxon>Actinomycetota</taxon>
        <taxon>Actinomycetes</taxon>
        <taxon>Micrococcales</taxon>
        <taxon>Micrococcaceae</taxon>
        <taxon>Kocuria</taxon>
    </lineage>
</organism>
<dbReference type="CDD" id="cd03416">
    <property type="entry name" value="CbiX_SirB_N"/>
    <property type="match status" value="1"/>
</dbReference>
<protein>
    <submittedName>
        <fullName evidence="3">Cobalamin biosynthesis protein CbiX</fullName>
    </submittedName>
</protein>
<reference evidence="4" key="1">
    <citation type="submission" date="2015-12" db="EMBL/GenBank/DDBJ databases">
        <authorList>
            <person name="Nair G.R."/>
            <person name="Kaur G."/>
            <person name="Mayilraj S."/>
        </authorList>
    </citation>
    <scope>NUCLEOTIDE SEQUENCE [LARGE SCALE GENOMIC DNA]</scope>
    <source>
        <strain evidence="4">CD08_4</strain>
    </source>
</reference>
<dbReference type="InterPro" id="IPR002762">
    <property type="entry name" value="CbiX-like"/>
</dbReference>
<dbReference type="InterPro" id="IPR050963">
    <property type="entry name" value="Sirohydro_Cobaltochel/CbiX"/>
</dbReference>
<dbReference type="Pfam" id="PF01903">
    <property type="entry name" value="CbiX"/>
    <property type="match status" value="2"/>
</dbReference>
<evidence type="ECO:0000256" key="1">
    <source>
        <dbReference type="ARBA" id="ARBA00022723"/>
    </source>
</evidence>
<name>A0A0W8IM40_KOCRO</name>
<dbReference type="PANTHER" id="PTHR33542:SF5">
    <property type="entry name" value="FERROCHELATASE CHE1"/>
    <property type="match status" value="1"/>
</dbReference>
<keyword evidence="1" id="KW-0479">Metal-binding</keyword>
<dbReference type="STRING" id="136273.GY22_09270"/>
<accession>A0A0W8IM40</accession>
<keyword evidence="2" id="KW-0456">Lyase</keyword>
<dbReference type="OrthoDB" id="7345302at2"/>
<dbReference type="GO" id="GO:0046872">
    <property type="term" value="F:metal ion binding"/>
    <property type="evidence" value="ECO:0007669"/>
    <property type="project" value="UniProtKB-KW"/>
</dbReference>
<dbReference type="RefSeq" id="WP_058873412.1">
    <property type="nucleotide sequence ID" value="NZ_LQBK01000006.1"/>
</dbReference>